<dbReference type="PANTHER" id="PTHR39624:SF2">
    <property type="entry name" value="OSMC-LIKE PROTEIN"/>
    <property type="match status" value="1"/>
</dbReference>
<proteinExistence type="predicted"/>
<sequence length="138" mass="15327">MTIRSSTEAVGAFRQVLHFDAGHVLHADSAKDGGGGETAPGAHDLFDASLAACKALTAHWYAKQRGWPLERVTTEITRDDAHERDKAEPWYGLTVKAKFEGPLTDEQRERLHEVLTRCPIHKLMTQVEVRVTTLPLAD</sequence>
<evidence type="ECO:0000313" key="1">
    <source>
        <dbReference type="EMBL" id="PZR12255.1"/>
    </source>
</evidence>
<reference evidence="1 2" key="1">
    <citation type="submission" date="2017-08" db="EMBL/GenBank/DDBJ databases">
        <title>Infants hospitalized years apart are colonized by the same room-sourced microbial strains.</title>
        <authorList>
            <person name="Brooks B."/>
            <person name="Olm M.R."/>
            <person name="Firek B.A."/>
            <person name="Baker R."/>
            <person name="Thomas B.C."/>
            <person name="Morowitz M.J."/>
            <person name="Banfield J.F."/>
        </authorList>
    </citation>
    <scope>NUCLEOTIDE SEQUENCE [LARGE SCALE GENOMIC DNA]</scope>
    <source>
        <strain evidence="1">S2_003_000_R2_14</strain>
    </source>
</reference>
<gene>
    <name evidence="1" type="ORF">DI536_15215</name>
</gene>
<dbReference type="Pfam" id="PF02566">
    <property type="entry name" value="OsmC"/>
    <property type="match status" value="1"/>
</dbReference>
<protein>
    <submittedName>
        <fullName evidence="1">Peroxiredoxin</fullName>
    </submittedName>
</protein>
<dbReference type="EMBL" id="QFQP01000012">
    <property type="protein sequence ID" value="PZR12255.1"/>
    <property type="molecule type" value="Genomic_DNA"/>
</dbReference>
<dbReference type="InterPro" id="IPR003718">
    <property type="entry name" value="OsmC/Ohr_fam"/>
</dbReference>
<comment type="caution">
    <text evidence="1">The sequence shown here is derived from an EMBL/GenBank/DDBJ whole genome shotgun (WGS) entry which is preliminary data.</text>
</comment>
<name>A0A2W5TLT0_9BACT</name>
<evidence type="ECO:0000313" key="2">
    <source>
        <dbReference type="Proteomes" id="UP000249061"/>
    </source>
</evidence>
<accession>A0A2W5TLT0</accession>
<dbReference type="InterPro" id="IPR015946">
    <property type="entry name" value="KH_dom-like_a/b"/>
</dbReference>
<dbReference type="PANTHER" id="PTHR39624">
    <property type="entry name" value="PROTEIN INVOLVED IN RIMO-MEDIATED BETA-METHYLTHIOLATION OF RIBOSOMAL PROTEIN S12 YCAO"/>
    <property type="match status" value="1"/>
</dbReference>
<dbReference type="Gene3D" id="3.30.300.20">
    <property type="match status" value="1"/>
</dbReference>
<dbReference type="InterPro" id="IPR036102">
    <property type="entry name" value="OsmC/Ohrsf"/>
</dbReference>
<organism evidence="1 2">
    <name type="scientific">Archangium gephyra</name>
    <dbReference type="NCBI Taxonomy" id="48"/>
    <lineage>
        <taxon>Bacteria</taxon>
        <taxon>Pseudomonadati</taxon>
        <taxon>Myxococcota</taxon>
        <taxon>Myxococcia</taxon>
        <taxon>Myxococcales</taxon>
        <taxon>Cystobacterineae</taxon>
        <taxon>Archangiaceae</taxon>
        <taxon>Archangium</taxon>
    </lineage>
</organism>
<dbReference type="Proteomes" id="UP000249061">
    <property type="component" value="Unassembled WGS sequence"/>
</dbReference>
<dbReference type="SUPFAM" id="SSF82784">
    <property type="entry name" value="OsmC-like"/>
    <property type="match status" value="1"/>
</dbReference>
<dbReference type="AlphaFoldDB" id="A0A2W5TLT0"/>